<evidence type="ECO:0000259" key="2">
    <source>
        <dbReference type="Pfam" id="PF20178"/>
    </source>
</evidence>
<keyword evidence="4" id="KW-1185">Reference proteome</keyword>
<protein>
    <recommendedName>
        <fullName evidence="2">Dermonecrotic toxin N-terminal domain-containing protein</fullName>
    </recommendedName>
</protein>
<dbReference type="Pfam" id="PF20178">
    <property type="entry name" value="ToxA_N"/>
    <property type="match status" value="1"/>
</dbReference>
<evidence type="ECO:0000313" key="3">
    <source>
        <dbReference type="EMBL" id="RMP05561.1"/>
    </source>
</evidence>
<comment type="caution">
    <text evidence="3">The sequence shown here is derived from an EMBL/GenBank/DDBJ whole genome shotgun (WGS) entry which is preliminary data.</text>
</comment>
<name>A0A3M3X7Z1_PSEMA</name>
<keyword evidence="1" id="KW-0175">Coiled coil</keyword>
<dbReference type="InterPro" id="IPR046673">
    <property type="entry name" value="ToxA_N"/>
</dbReference>
<dbReference type="Proteomes" id="UP000276587">
    <property type="component" value="Unassembled WGS sequence"/>
</dbReference>
<evidence type="ECO:0000313" key="4">
    <source>
        <dbReference type="Proteomes" id="UP000276587"/>
    </source>
</evidence>
<dbReference type="EMBL" id="RBQF01000267">
    <property type="protein sequence ID" value="RMP05561.1"/>
    <property type="molecule type" value="Genomic_DNA"/>
</dbReference>
<organism evidence="3 4">
    <name type="scientific">Pseudomonas marginalis pv. marginalis</name>
    <dbReference type="NCBI Taxonomy" id="97473"/>
    <lineage>
        <taxon>Bacteria</taxon>
        <taxon>Pseudomonadati</taxon>
        <taxon>Pseudomonadota</taxon>
        <taxon>Gammaproteobacteria</taxon>
        <taxon>Pseudomonadales</taxon>
        <taxon>Pseudomonadaceae</taxon>
        <taxon>Pseudomonas</taxon>
    </lineage>
</organism>
<feature type="coiled-coil region" evidence="1">
    <location>
        <begin position="1249"/>
        <end position="1276"/>
    </location>
</feature>
<dbReference type="RefSeq" id="WP_064053373.1">
    <property type="nucleotide sequence ID" value="NZ_RBPW01000012.1"/>
</dbReference>
<feature type="domain" description="Dermonecrotic toxin N-terminal" evidence="2">
    <location>
        <begin position="378"/>
        <end position="624"/>
    </location>
</feature>
<proteinExistence type="predicted"/>
<gene>
    <name evidence="3" type="ORF">ALQ29_00949</name>
</gene>
<reference evidence="3 4" key="1">
    <citation type="submission" date="2018-08" db="EMBL/GenBank/DDBJ databases">
        <title>Recombination of ecologically and evolutionarily significant loci maintains genetic cohesion in the Pseudomonas syringae species complex.</title>
        <authorList>
            <person name="Dillon M."/>
            <person name="Thakur S."/>
            <person name="Almeida R.N.D."/>
            <person name="Weir B.S."/>
            <person name="Guttman D.S."/>
        </authorList>
    </citation>
    <scope>NUCLEOTIDE SEQUENCE [LARGE SCALE GENOMIC DNA]</scope>
    <source>
        <strain evidence="3 4">ICMP 3555</strain>
    </source>
</reference>
<sequence>MTDPNSFPPAHPTRQVVEAQFLTRPTVRSVTTQLLALHLAEKYPPLTAPLDDLRLAVPREGGGRALLPLLDVALTHMADGSFPDVSPRGGLDSYLSDATGTRLRYDANGPRDYDLEVIEAVIRELPLILFVSFQDALANYWSQDSDAGGSRWKWLAVVLQGALLDSAIRQVGANAKYLNVISALNRYPDRSTRARQPWPDNAVRAYTLETQVTQAGTQLARQACDLLLVCREHVLLCRLSGEVTPFPDLDAFGKAWGDALQQRFSADKITWQQYEPDGDIFEVQAGLILNQQLEDLAALQLPARSSVEALEQLFARVTDPARLFAHASALPLSGLPRLQAALPDWLKNASAGDRIAYRQCVLEQAGIRRRTLGDSDFDGLDTLRSYAAQHLDHQLCLDRADALRGQRTCDAGALASGYRADDLVLTFHVAVGSLEGGYVEPVSMSLVDLALKNLSGKPKGRLTLSHRTGRALEAWLTADYILRLIQRVDIGKNYPEYLRQALMSDTEAAQKRRQLFQQQRPVHLKTQALEHKIKAEAGLTLRGVHCVNAVVNLDPAERQVDGDDIVIRPLAFVRKPSATADVVQNMFIIEPLDTRQGPHLLYRPAYRDSLQEFASREQLLAAIVQPGQLQDSILTWLPDLARAIYSNGGFTQPHYVRVGIGSDFDSLPRVPEPAQLAQADDETGDEIRQALGNGTLMEYLFGSETRQLLDQAARESTSNNESRWALILEGMQLGFNTLLIAVRGPLAAVGWLMQLAQGLQHDLPALESHDPTARELAWVDLLLNIGMLMLHHGFPSTAHESAALDEQPLIRQPVPGQGASRAPVVERGAVGLPAEPPGGGRTLLDFDHSLAGDGASAKLLKKLRAVNVPWPVPAPEPIQIGPHQGLYTINGRWHASVAALLFRVSIVPGFNEVFIIHPEKIDHPGIKLKSDGKGHWSLDRGIKLIGGGPKRMAALREENLRRKDQLVAHMYALNAEMTEVMAPFQSSISRISPALEALKKQRKTAQLVWNLLQKATEAQQPALEARHMKEALRHRELRTEFQVLLHNLEVQFAQSLTPRLEMVKLGQELERVGGASVHVHDRAKILKTIWDQQLLISTLLLGRLNSMRFSIAGEPMAEMGGRMFIDHLLGDSTIYDEYISNTVESANIRQHMAEVSAAMETTLEQLEQDSSAGRALRQECLAQIQYPQNFFSDNLKLNALNYLAAASVATADRLLPPQEDFYLNRLEQTDLIQALQSHVEVRSGVEFTLAEQRNVYETVLEQYRRYEDAIRALKALNPRRLRPEADRLLEGLEYAQALAQRELESVVRKQEALDVELPLSKTLRPKSPAKRVFKTRKKAYLIGDFKAADTPGAEEQFTLTDTLTGETIASFSPHADGWAAKTDAPSPPAKPQPQARTLATLKGLAQDLTAQRKGIEQVISADQLKLDAQLTRQQVNPADWDELLTRHANKFTALADELKRDHLAGKPVVQRLIDEYLAQARDITRLAERVCSEAYKRQWPTQESLNYLWEHQQIDINLTSRADPERPTLSGDFFTEYAVYDTAKKPAQVLWYAHFHYAAADAAPNRYTRAHLKLPEQRKYTQKDLLKQHVQDALRHQQEPGGVPLSRIIYVLITPPVDSIFLAIAPGQRASQ</sequence>
<evidence type="ECO:0000256" key="1">
    <source>
        <dbReference type="SAM" id="Coils"/>
    </source>
</evidence>
<accession>A0A3M3X7Z1</accession>